<dbReference type="PANTHER" id="PTHR44329">
    <property type="entry name" value="SERINE/THREONINE-PROTEIN KINASE TNNI3K-RELATED"/>
    <property type="match status" value="1"/>
</dbReference>
<dbReference type="Proteomes" id="UP000663841">
    <property type="component" value="Unassembled WGS sequence"/>
</dbReference>
<dbReference type="PROSITE" id="PS50011">
    <property type="entry name" value="PROTEIN_KINASE_DOM"/>
    <property type="match status" value="1"/>
</dbReference>
<feature type="compositionally biased region" description="Polar residues" evidence="1">
    <location>
        <begin position="160"/>
        <end position="173"/>
    </location>
</feature>
<feature type="compositionally biased region" description="Polar residues" evidence="1">
    <location>
        <begin position="196"/>
        <end position="206"/>
    </location>
</feature>
<evidence type="ECO:0000313" key="4">
    <source>
        <dbReference type="Proteomes" id="UP000663841"/>
    </source>
</evidence>
<dbReference type="GO" id="GO:0004674">
    <property type="term" value="F:protein serine/threonine kinase activity"/>
    <property type="evidence" value="ECO:0007669"/>
    <property type="project" value="TreeGrafter"/>
</dbReference>
<dbReference type="Pfam" id="PF07714">
    <property type="entry name" value="PK_Tyr_Ser-Thr"/>
    <property type="match status" value="1"/>
</dbReference>
<dbReference type="Gene3D" id="1.10.510.10">
    <property type="entry name" value="Transferase(Phosphotransferase) domain 1"/>
    <property type="match status" value="1"/>
</dbReference>
<organism evidence="3 4">
    <name type="scientific">Rhizoctonia solani</name>
    <dbReference type="NCBI Taxonomy" id="456999"/>
    <lineage>
        <taxon>Eukaryota</taxon>
        <taxon>Fungi</taxon>
        <taxon>Dikarya</taxon>
        <taxon>Basidiomycota</taxon>
        <taxon>Agaricomycotina</taxon>
        <taxon>Agaricomycetes</taxon>
        <taxon>Cantharellales</taxon>
        <taxon>Ceratobasidiaceae</taxon>
        <taxon>Rhizoctonia</taxon>
    </lineage>
</organism>
<dbReference type="EMBL" id="CAJMWW010000030">
    <property type="protein sequence ID" value="CAE6403489.1"/>
    <property type="molecule type" value="Genomic_DNA"/>
</dbReference>
<accession>A0A8H2WQ69</accession>
<feature type="compositionally biased region" description="Low complexity" evidence="1">
    <location>
        <begin position="107"/>
        <end position="123"/>
    </location>
</feature>
<dbReference type="InterPro" id="IPR001245">
    <property type="entry name" value="Ser-Thr/Tyr_kinase_cat_dom"/>
</dbReference>
<dbReference type="InterPro" id="IPR051681">
    <property type="entry name" value="Ser/Thr_Kinases-Pseudokinases"/>
</dbReference>
<evidence type="ECO:0000313" key="3">
    <source>
        <dbReference type="EMBL" id="CAE6403489.1"/>
    </source>
</evidence>
<dbReference type="SUPFAM" id="SSF56112">
    <property type="entry name" value="Protein kinase-like (PK-like)"/>
    <property type="match status" value="1"/>
</dbReference>
<dbReference type="GO" id="GO:0005524">
    <property type="term" value="F:ATP binding"/>
    <property type="evidence" value="ECO:0007669"/>
    <property type="project" value="InterPro"/>
</dbReference>
<reference evidence="3" key="1">
    <citation type="submission" date="2021-01" db="EMBL/GenBank/DDBJ databases">
        <authorList>
            <person name="Kaushik A."/>
        </authorList>
    </citation>
    <scope>NUCLEOTIDE SEQUENCE</scope>
    <source>
        <strain evidence="3">AG3-T5</strain>
    </source>
</reference>
<evidence type="ECO:0000259" key="2">
    <source>
        <dbReference type="PROSITE" id="PS50011"/>
    </source>
</evidence>
<gene>
    <name evidence="3" type="ORF">RDB_LOCUS10704</name>
</gene>
<comment type="caution">
    <text evidence="3">The sequence shown here is derived from an EMBL/GenBank/DDBJ whole genome shotgun (WGS) entry which is preliminary data.</text>
</comment>
<sequence>MAMVEEVASQCRARRLLIVANPSGSSSDDDTPLGSYYNGYSIAPSPPGAPLLREVTSPLPTSSNRPLAEYDGPSSSELYRPPHLPQTPQHMTSLPAPASIRYTQLARQQRPQSSSDSLLPSLRPLKKKIPLSSPQPIMPVTDTQPARPVPKENLALSVASDDSTWSPLVQRTATRSKRLPLRTDGSRPSSHPDPNPSSTQGNSISGTFMPPITRHFSLLKSASAPVKSGSKIWLQVEEIYETLDQLFPNHDVNTPITDIPSGATWSVTWAPLVIRVFDALLHLFAFSRDSLNRPLVLPNNRGVYTRRVGTKVQQPSVDDYATHVDSNPATPQPDTTASALNILHRDITRPNTMSTDEMFQCLTHHGCPDLTESMDPNAYSRHYIAPGGFGDIWKGELHDGTAVAIEVWRFRALDEDPGEDIKRAMREIYYWSQLNHENIQKLLGVIVFEGRLGMVSKWMEEGNLQNYLENNPRVDRYPLCIQTAQGVEYLHYRNMTNILVSSDRKLKLTDFDYAIMAESTLQFSQTMRIGEGTPRWMAPELVLDEEENHRRNKQTDIYAAGMTFLVSILPVPNGLYSDNMSRRQ</sequence>
<dbReference type="AlphaFoldDB" id="A0A8H2WQ69"/>
<protein>
    <recommendedName>
        <fullName evidence="2">Protein kinase domain-containing protein</fullName>
    </recommendedName>
</protein>
<name>A0A8H2WQ69_9AGAM</name>
<proteinExistence type="predicted"/>
<feature type="region of interest" description="Disordered" evidence="1">
    <location>
        <begin position="20"/>
        <end position="206"/>
    </location>
</feature>
<dbReference type="InterPro" id="IPR011009">
    <property type="entry name" value="Kinase-like_dom_sf"/>
</dbReference>
<dbReference type="InterPro" id="IPR000719">
    <property type="entry name" value="Prot_kinase_dom"/>
</dbReference>
<feature type="domain" description="Protein kinase" evidence="2">
    <location>
        <begin position="378"/>
        <end position="584"/>
    </location>
</feature>
<evidence type="ECO:0000256" key="1">
    <source>
        <dbReference type="SAM" id="MobiDB-lite"/>
    </source>
</evidence>